<dbReference type="InterPro" id="IPR050727">
    <property type="entry name" value="GH43_arabinanases"/>
</dbReference>
<gene>
    <name evidence="8" type="ORF">SAMN05421747_101162</name>
</gene>
<comment type="similarity">
    <text evidence="2">Belongs to the glycosyl hydrolase 43 family.</text>
</comment>
<organism evidence="8 9">
    <name type="scientific">Parapedobacter composti</name>
    <dbReference type="NCBI Taxonomy" id="623281"/>
    <lineage>
        <taxon>Bacteria</taxon>
        <taxon>Pseudomonadati</taxon>
        <taxon>Bacteroidota</taxon>
        <taxon>Sphingobacteriia</taxon>
        <taxon>Sphingobacteriales</taxon>
        <taxon>Sphingobacteriaceae</taxon>
        <taxon>Parapedobacter</taxon>
    </lineage>
</organism>
<dbReference type="RefSeq" id="WP_211657482.1">
    <property type="nucleotide sequence ID" value="NZ_FOLL01000001.1"/>
</dbReference>
<feature type="binding site" evidence="6">
    <location>
        <begin position="146"/>
        <end position="149"/>
    </location>
    <ligand>
        <name>substrate</name>
    </ligand>
</feature>
<accession>A0A1I1DXI8</accession>
<feature type="binding site" evidence="6">
    <location>
        <position position="29"/>
    </location>
    <ligand>
        <name>substrate</name>
    </ligand>
</feature>
<evidence type="ECO:0000313" key="9">
    <source>
        <dbReference type="Proteomes" id="UP000199577"/>
    </source>
</evidence>
<evidence type="ECO:0000256" key="7">
    <source>
        <dbReference type="PIRSR" id="PIRSR606710-2"/>
    </source>
</evidence>
<evidence type="ECO:0000256" key="2">
    <source>
        <dbReference type="ARBA" id="ARBA00009865"/>
    </source>
</evidence>
<feature type="active site" description="Proton acceptor" evidence="5">
    <location>
        <position position="29"/>
    </location>
</feature>
<dbReference type="PANTHER" id="PTHR43301:SF3">
    <property type="entry name" value="ARABINAN ENDO-1,5-ALPHA-L-ARABINOSIDASE A-RELATED"/>
    <property type="match status" value="1"/>
</dbReference>
<dbReference type="PIRSF" id="PIRSF026534">
    <property type="entry name" value="Endo_alpha-L-arabinosidase"/>
    <property type="match status" value="1"/>
</dbReference>
<comment type="pathway">
    <text evidence="1">Glycan metabolism; L-arabinan degradation.</text>
</comment>
<keyword evidence="4" id="KW-0326">Glycosidase</keyword>
<evidence type="ECO:0000256" key="4">
    <source>
        <dbReference type="ARBA" id="ARBA00023295"/>
    </source>
</evidence>
<proteinExistence type="inferred from homology"/>
<dbReference type="GO" id="GO:0031222">
    <property type="term" value="P:arabinan catabolic process"/>
    <property type="evidence" value="ECO:0007669"/>
    <property type="project" value="UniProtKB-UniPathway"/>
</dbReference>
<dbReference type="Proteomes" id="UP000199577">
    <property type="component" value="Unassembled WGS sequence"/>
</dbReference>
<protein>
    <submittedName>
        <fullName evidence="8">Arabinan endo-1,5-alpha-L-arabinosidase</fullName>
    </submittedName>
</protein>
<reference evidence="8 9" key="1">
    <citation type="submission" date="2016-10" db="EMBL/GenBank/DDBJ databases">
        <authorList>
            <person name="de Groot N.N."/>
        </authorList>
    </citation>
    <scope>NUCLEOTIDE SEQUENCE [LARGE SCALE GENOMIC DNA]</scope>
    <source>
        <strain evidence="8 9">DSM 22900</strain>
    </source>
</reference>
<dbReference type="STRING" id="623281.SAMN05421747_101162"/>
<feature type="binding site" evidence="6">
    <location>
        <position position="106"/>
    </location>
    <ligand>
        <name>substrate</name>
    </ligand>
</feature>
<feature type="site" description="Important for catalytic activity, responsible for pKa modulation of the active site Glu and correct orientation of both the proton donor and substrate" evidence="7">
    <location>
        <position position="149"/>
    </location>
</feature>
<dbReference type="AlphaFoldDB" id="A0A1I1DXI8"/>
<keyword evidence="9" id="KW-1185">Reference proteome</keyword>
<keyword evidence="3" id="KW-0378">Hydrolase</keyword>
<dbReference type="PANTHER" id="PTHR43301">
    <property type="entry name" value="ARABINAN ENDO-1,5-ALPHA-L-ARABINOSIDASE"/>
    <property type="match status" value="1"/>
</dbReference>
<evidence type="ECO:0000256" key="3">
    <source>
        <dbReference type="ARBA" id="ARBA00022801"/>
    </source>
</evidence>
<dbReference type="Pfam" id="PF04616">
    <property type="entry name" value="Glyco_hydro_43"/>
    <property type="match status" value="1"/>
</dbReference>
<sequence>MKRLIFVLFVGWCSHLNAQGRDTSIRVHDPVMAHHNGIYYLFATGRGIAVWSSADMRYWKREQPVFAVPPAWTAAAVPSFKGHFWAPDISYHNGRYYLYYSVSAFGKNTSCIGLATNETLDPEDPRFAWVDHGKIIQSYPGVTNWNAIDPNIVEDADGQAYMAFGSFWEGLKLARLSTDRESVIGDTLHLPTIASRMTHPNAVEAPFIFRKDRYYYLFASIDYCCKGVASTYKMIVGRSLQLTGPYVDDQGNVLPRGAVSYCLPATTVGTA</sequence>
<dbReference type="InterPro" id="IPR006710">
    <property type="entry name" value="Glyco_hydro_43"/>
</dbReference>
<evidence type="ECO:0000256" key="5">
    <source>
        <dbReference type="PIRSR" id="PIRSR026534-1"/>
    </source>
</evidence>
<feature type="binding site" evidence="6">
    <location>
        <begin position="166"/>
        <end position="168"/>
    </location>
    <ligand>
        <name>substrate</name>
    </ligand>
</feature>
<dbReference type="GO" id="GO:0046558">
    <property type="term" value="F:arabinan endo-1,5-alpha-L-arabinosidase activity"/>
    <property type="evidence" value="ECO:0007669"/>
    <property type="project" value="InterPro"/>
</dbReference>
<name>A0A1I1DXI8_9SPHI</name>
<dbReference type="SUPFAM" id="SSF75005">
    <property type="entry name" value="Arabinanase/levansucrase/invertase"/>
    <property type="match status" value="1"/>
</dbReference>
<evidence type="ECO:0000313" key="8">
    <source>
        <dbReference type="EMBL" id="SFB79544.1"/>
    </source>
</evidence>
<evidence type="ECO:0000256" key="1">
    <source>
        <dbReference type="ARBA" id="ARBA00004834"/>
    </source>
</evidence>
<feature type="active site" description="Proton donor" evidence="5">
    <location>
        <position position="204"/>
    </location>
</feature>
<dbReference type="InterPro" id="IPR016840">
    <property type="entry name" value="Glyco_hydro_43_endo_a_Ara-ase"/>
</dbReference>
<evidence type="ECO:0000256" key="6">
    <source>
        <dbReference type="PIRSR" id="PIRSR026534-2"/>
    </source>
</evidence>
<dbReference type="InterPro" id="IPR023296">
    <property type="entry name" value="Glyco_hydro_beta-prop_sf"/>
</dbReference>
<dbReference type="Gene3D" id="2.115.10.20">
    <property type="entry name" value="Glycosyl hydrolase domain, family 43"/>
    <property type="match status" value="1"/>
</dbReference>
<dbReference type="UniPathway" id="UPA00667"/>
<dbReference type="EMBL" id="FOLL01000001">
    <property type="protein sequence ID" value="SFB79544.1"/>
    <property type="molecule type" value="Genomic_DNA"/>
</dbReference>